<dbReference type="InterPro" id="IPR040155">
    <property type="entry name" value="CEBPZ/Mak21-like"/>
</dbReference>
<accession>F1KSA3</accession>
<reference evidence="4" key="1">
    <citation type="journal article" date="2011" name="Genome Res.">
        <title>Deep small RNA sequencing from the nematode Ascaris reveals conservation, functional diversification, and novel developmental profiles.</title>
        <authorList>
            <person name="Wang J."/>
            <person name="Czech B."/>
            <person name="Crunk A."/>
            <person name="Wallace A."/>
            <person name="Mitreva M."/>
            <person name="Hannon G.J."/>
            <person name="Davis R.E."/>
        </authorList>
    </citation>
    <scope>NUCLEOTIDE SEQUENCE</scope>
</reference>
<dbReference type="AlphaFoldDB" id="F1KSA3"/>
<evidence type="ECO:0000256" key="1">
    <source>
        <dbReference type="ARBA" id="ARBA00007797"/>
    </source>
</evidence>
<proteinExistence type="evidence at transcript level"/>
<feature type="domain" description="CCAAT-binding factor" evidence="3">
    <location>
        <begin position="384"/>
        <end position="592"/>
    </location>
</feature>
<evidence type="ECO:0000313" key="4">
    <source>
        <dbReference type="EMBL" id="ADY40757.1"/>
    </source>
</evidence>
<feature type="region of interest" description="Disordered" evidence="2">
    <location>
        <begin position="1"/>
        <end position="40"/>
    </location>
</feature>
<sequence length="751" mass="85644">MSEDNLKHPVVKTSQKKKRSRNEKRSDKDGSSISTPLVKHNEGEKWYQYTSEERLEGDAKNADISEVEKNAAFLFQRDVDLYNQLERKRGGSEGAWLSTMVVKGTAADKTSAMQVLVQRSPVHTLSHVNALVSIVEKKNIREAYSTLGVLKELFINELLPPTRKLIPLSMRPIADLKRLSAGSQQNMERRLILWKFESDLKGIYETFVNAIEKLAGGAVENVCAEACRTALDLLAERPEQEQRLLSLLVNKLGHPNHRLASRLIGYLLQLSRRQPNMRPVIVKEIERLVYRKNISCRAQLYAISFLSQLQLRAGEVDLAASLLNIYIGLFRMLVMKQKMDDKMLSVLLAATNRAFPYAKGEVEKLIKEIDTLYKVLHQSNFATALQTLKLLYQLLLNSEGISDRFYAALYRKLLDVEHSSAQERQLFILLVKALKNDSVDQRVIAFIKRLLQLSLSRSAAFATAVLILISKLLEGRPSLLILSKTADRKVDEYALKVESMNLSNDDDEEERYFDVPDSSMATSTDDTVEEKPDVKKASAHGWVHKDNIPLRVEGARYDRTARNPLFAHAELSVASELLPLSRHYHPSVAIFASNLLNGVPVCYDGDPLVDFTPMRFLDRFVYRNPKTTDKKARKGDKNVFRRKAYDPLGVKKLAVTSAEYLSKTSDEIPADERFLHRFATLKPKVKKEVDKQSEGKEEDEHDFDDIESVNSEEFNVLLERFEVGEKNERRTKFLMLISRKNFVWRKNASSN</sequence>
<dbReference type="EMBL" id="JI165044">
    <property type="protein sequence ID" value="ADY40757.1"/>
    <property type="molecule type" value="mRNA"/>
</dbReference>
<dbReference type="PANTHER" id="PTHR12048:SF0">
    <property type="entry name" value="CCAAT_ENHANCER-BINDING PROTEIN ZETA"/>
    <property type="match status" value="1"/>
</dbReference>
<evidence type="ECO:0000256" key="2">
    <source>
        <dbReference type="SAM" id="MobiDB-lite"/>
    </source>
</evidence>
<dbReference type="SUPFAM" id="SSF48371">
    <property type="entry name" value="ARM repeat"/>
    <property type="match status" value="1"/>
</dbReference>
<name>F1KSA3_ASCSU</name>
<comment type="similarity">
    <text evidence="1">Belongs to the CBF/MAK21 family.</text>
</comment>
<dbReference type="GO" id="GO:0005634">
    <property type="term" value="C:nucleus"/>
    <property type="evidence" value="ECO:0007669"/>
    <property type="project" value="TreeGrafter"/>
</dbReference>
<dbReference type="Pfam" id="PF03914">
    <property type="entry name" value="CBF"/>
    <property type="match status" value="1"/>
</dbReference>
<protein>
    <recommendedName>
        <fullName evidence="3">CCAAT-binding factor domain-containing protein</fullName>
    </recommendedName>
</protein>
<organism evidence="4">
    <name type="scientific">Ascaris suum</name>
    <name type="common">Pig roundworm</name>
    <name type="synonym">Ascaris lumbricoides</name>
    <dbReference type="NCBI Taxonomy" id="6253"/>
    <lineage>
        <taxon>Eukaryota</taxon>
        <taxon>Metazoa</taxon>
        <taxon>Ecdysozoa</taxon>
        <taxon>Nematoda</taxon>
        <taxon>Chromadorea</taxon>
        <taxon>Rhabditida</taxon>
        <taxon>Spirurina</taxon>
        <taxon>Ascaridomorpha</taxon>
        <taxon>Ascaridoidea</taxon>
        <taxon>Ascarididae</taxon>
        <taxon>Ascaris</taxon>
    </lineage>
</organism>
<evidence type="ECO:0000259" key="3">
    <source>
        <dbReference type="Pfam" id="PF03914"/>
    </source>
</evidence>
<dbReference type="PANTHER" id="PTHR12048">
    <property type="entry name" value="CCAAT-BINDING FACTOR-RELATED"/>
    <property type="match status" value="1"/>
</dbReference>
<dbReference type="InterPro" id="IPR005612">
    <property type="entry name" value="CCAAT-binding_factor"/>
</dbReference>
<dbReference type="InterPro" id="IPR016024">
    <property type="entry name" value="ARM-type_fold"/>
</dbReference>